<proteinExistence type="predicted"/>
<dbReference type="GeneID" id="79829100"/>
<name>A0A4V3HHQ6_LEPME</name>
<dbReference type="RefSeq" id="WP_004788253.1">
    <property type="nucleotide sequence ID" value="NZ_SORO01000005.1"/>
</dbReference>
<evidence type="ECO:0000313" key="2">
    <source>
        <dbReference type="Proteomes" id="UP000294684"/>
    </source>
</evidence>
<evidence type="ECO:0000313" key="1">
    <source>
        <dbReference type="EMBL" id="TDY66734.1"/>
    </source>
</evidence>
<comment type="caution">
    <text evidence="1">The sequence shown here is derived from an EMBL/GenBank/DDBJ whole genome shotgun (WGS) entry which is preliminary data.</text>
</comment>
<dbReference type="AlphaFoldDB" id="A0A4V3HHQ6"/>
<reference evidence="1 2" key="1">
    <citation type="submission" date="2019-03" db="EMBL/GenBank/DDBJ databases">
        <title>Genomic Encyclopedia of Archaeal and Bacterial Type Strains, Phase II (KMG-II): from individual species to whole genera.</title>
        <authorList>
            <person name="Goeker M."/>
        </authorList>
    </citation>
    <scope>NUCLEOTIDE SEQUENCE [LARGE SCALE GENOMIC DNA]</scope>
    <source>
        <strain evidence="1 2">DSM 21537</strain>
    </source>
</reference>
<keyword evidence="2" id="KW-1185">Reference proteome</keyword>
<protein>
    <submittedName>
        <fullName evidence="1">Uncharacterized protein</fullName>
    </submittedName>
</protein>
<gene>
    <name evidence="1" type="ORF">CLV96_3844</name>
</gene>
<dbReference type="EMBL" id="SORO01000005">
    <property type="protein sequence ID" value="TDY66734.1"/>
    <property type="molecule type" value="Genomic_DNA"/>
</dbReference>
<accession>A0A4V3HHQ6</accession>
<sequence>MNVKLKLFDELFKEKVLHPTTDFDQKLFLLFEEFTEEEKIIALNGRPERSIIEFLQVWYDGILIELDSNELKNLQTIEDSNRTRCIGGRAKAFRFIRSSLSESISNRFHEIPIRIKTEEELYPSFLQLNYFPIEGVIHLLKKEDPQTVSVVLDTIKRNELTRNLYEKLNPVFEGKLFEIQRVVQKSIIREIERVLERKLYMMHEN</sequence>
<dbReference type="STRING" id="1193051.LEP1GSC017_0383"/>
<dbReference type="Proteomes" id="UP000294684">
    <property type="component" value="Unassembled WGS sequence"/>
</dbReference>
<organism evidence="1 2">
    <name type="scientific">Leptospira meyeri</name>
    <dbReference type="NCBI Taxonomy" id="29508"/>
    <lineage>
        <taxon>Bacteria</taxon>
        <taxon>Pseudomonadati</taxon>
        <taxon>Spirochaetota</taxon>
        <taxon>Spirochaetia</taxon>
        <taxon>Leptospirales</taxon>
        <taxon>Leptospiraceae</taxon>
        <taxon>Leptospira</taxon>
    </lineage>
</organism>